<dbReference type="GO" id="GO:0006400">
    <property type="term" value="P:tRNA modification"/>
    <property type="evidence" value="ECO:0007669"/>
    <property type="project" value="TreeGrafter"/>
</dbReference>
<dbReference type="Gene3D" id="3.40.50.300">
    <property type="entry name" value="P-loop containing nucleotide triphosphate hydrolases"/>
    <property type="match status" value="1"/>
</dbReference>
<comment type="function">
    <text evidence="2 10 12">Catalyzes the transfer of a dimethylallyl group onto the adenine at position 37 in tRNAs that read codons beginning with uridine, leading to the formation of N6-(dimethylallyl)adenosine (i(6)A).</text>
</comment>
<evidence type="ECO:0000256" key="5">
    <source>
        <dbReference type="ARBA" id="ARBA00022694"/>
    </source>
</evidence>
<feature type="region of interest" description="Interaction with substrate tRNA" evidence="10">
    <location>
        <begin position="43"/>
        <end position="46"/>
    </location>
</feature>
<evidence type="ECO:0000256" key="7">
    <source>
        <dbReference type="ARBA" id="ARBA00022840"/>
    </source>
</evidence>
<dbReference type="InterPro" id="IPR027417">
    <property type="entry name" value="P-loop_NTPase"/>
</dbReference>
<feature type="region of interest" description="Interaction with substrate tRNA" evidence="10">
    <location>
        <begin position="167"/>
        <end position="171"/>
    </location>
</feature>
<evidence type="ECO:0000256" key="11">
    <source>
        <dbReference type="RuleBase" id="RU003783"/>
    </source>
</evidence>
<comment type="caution">
    <text evidence="14">The sequence shown here is derived from an EMBL/GenBank/DDBJ whole genome shotgun (WGS) entry which is preliminary data.</text>
</comment>
<dbReference type="InterPro" id="IPR018022">
    <property type="entry name" value="IPT"/>
</dbReference>
<dbReference type="InterPro" id="IPR039657">
    <property type="entry name" value="Dimethylallyltransferase"/>
</dbReference>
<gene>
    <name evidence="10" type="primary">miaA</name>
    <name evidence="14" type="ORF">Y5S_02347</name>
</gene>
<evidence type="ECO:0000256" key="12">
    <source>
        <dbReference type="RuleBase" id="RU003784"/>
    </source>
</evidence>
<evidence type="ECO:0000256" key="8">
    <source>
        <dbReference type="ARBA" id="ARBA00022842"/>
    </source>
</evidence>
<organism evidence="14 15">
    <name type="scientific">Alcanivorax nanhaiticus</name>
    <dbReference type="NCBI Taxonomy" id="1177154"/>
    <lineage>
        <taxon>Bacteria</taxon>
        <taxon>Pseudomonadati</taxon>
        <taxon>Pseudomonadota</taxon>
        <taxon>Gammaproteobacteria</taxon>
        <taxon>Oceanospirillales</taxon>
        <taxon>Alcanivoracaceae</taxon>
        <taxon>Alcanivorax</taxon>
    </lineage>
</organism>
<dbReference type="FunFam" id="1.10.20.140:FF:000001">
    <property type="entry name" value="tRNA dimethylallyltransferase"/>
    <property type="match status" value="1"/>
</dbReference>
<name>A0A095SI90_9GAMM</name>
<dbReference type="SUPFAM" id="SSF52540">
    <property type="entry name" value="P-loop containing nucleoside triphosphate hydrolases"/>
    <property type="match status" value="1"/>
</dbReference>
<dbReference type="STRING" id="1177154.Y5S_02347"/>
<feature type="binding site" evidence="10">
    <location>
        <begin position="18"/>
        <end position="25"/>
    </location>
    <ligand>
        <name>ATP</name>
        <dbReference type="ChEBI" id="CHEBI:30616"/>
    </ligand>
</feature>
<dbReference type="GO" id="GO:0005524">
    <property type="term" value="F:ATP binding"/>
    <property type="evidence" value="ECO:0007669"/>
    <property type="project" value="UniProtKB-UniRule"/>
</dbReference>
<dbReference type="PANTHER" id="PTHR11088">
    <property type="entry name" value="TRNA DIMETHYLALLYLTRANSFERASE"/>
    <property type="match status" value="1"/>
</dbReference>
<evidence type="ECO:0000256" key="1">
    <source>
        <dbReference type="ARBA" id="ARBA00001946"/>
    </source>
</evidence>
<dbReference type="RefSeq" id="WP_052041567.1">
    <property type="nucleotide sequence ID" value="NZ_ARXV01000009.1"/>
</dbReference>
<dbReference type="Gene3D" id="1.10.20.140">
    <property type="match status" value="1"/>
</dbReference>
<dbReference type="HAMAP" id="MF_00185">
    <property type="entry name" value="IPP_trans"/>
    <property type="match status" value="1"/>
</dbReference>
<feature type="site" description="Interaction with substrate tRNA" evidence="10">
    <location>
        <position position="131"/>
    </location>
</feature>
<keyword evidence="15" id="KW-1185">Reference proteome</keyword>
<dbReference type="GO" id="GO:0052381">
    <property type="term" value="F:tRNA dimethylallyltransferase activity"/>
    <property type="evidence" value="ECO:0007669"/>
    <property type="project" value="UniProtKB-UniRule"/>
</dbReference>
<feature type="site" description="Interaction with substrate tRNA" evidence="10">
    <location>
        <position position="109"/>
    </location>
</feature>
<keyword evidence="6 10" id="KW-0547">Nucleotide-binding</keyword>
<evidence type="ECO:0000256" key="9">
    <source>
        <dbReference type="ARBA" id="ARBA00049563"/>
    </source>
</evidence>
<feature type="binding site" evidence="10">
    <location>
        <begin position="20"/>
        <end position="25"/>
    </location>
    <ligand>
        <name>substrate</name>
    </ligand>
</feature>
<protein>
    <recommendedName>
        <fullName evidence="10">tRNA dimethylallyltransferase</fullName>
        <ecNumber evidence="10">2.5.1.75</ecNumber>
    </recommendedName>
    <alternativeName>
        <fullName evidence="10">Dimethylallyl diphosphate:tRNA dimethylallyltransferase</fullName>
        <shortName evidence="10">DMAPP:tRNA dimethylallyltransferase</shortName>
        <shortName evidence="10">DMATase</shortName>
    </alternativeName>
    <alternativeName>
        <fullName evidence="10">Isopentenyl-diphosphate:tRNA isopentenyltransferase</fullName>
        <shortName evidence="10">IPP transferase</shortName>
        <shortName evidence="10">IPPT</shortName>
        <shortName evidence="10">IPTase</shortName>
    </alternativeName>
</protein>
<accession>A0A095SI90</accession>
<comment type="subunit">
    <text evidence="10">Monomer.</text>
</comment>
<evidence type="ECO:0000313" key="14">
    <source>
        <dbReference type="EMBL" id="KGD64292.1"/>
    </source>
</evidence>
<sequence>MDAEANDMSALPILLLMGPTCSGKTALAIEAAQTLPIEIINVDSALVYRQLDIGAARPTPDELAVAPHRLLGFRELTEPYSAADFRADALREIRAVHDNGKLPLLVGGTILYFKALVEGLAPLPEADEQVRGEIAALAEREGWSAVHAILKQVDPVTAERLKPTDRQRLQRALEVFRITGRPLSAFHAEHHTAVTLGSDGLSRFSGLPWPVYSAALAPQDRSWLHDMIAKRFDAMLVAGLVDEVRALQALPGVYRDLPAIKAVGYRQVWDYLLGEYDEEEMVQKGVVATRQLAKRQYTWLRKWPNLEWFDSNNEQQRNALYGQLAKICKSVFS</sequence>
<dbReference type="EC" id="2.5.1.75" evidence="10"/>
<keyword evidence="8 10" id="KW-0460">Magnesium</keyword>
<dbReference type="NCBIfam" id="TIGR00174">
    <property type="entry name" value="miaA"/>
    <property type="match status" value="1"/>
</dbReference>
<evidence type="ECO:0000256" key="13">
    <source>
        <dbReference type="RuleBase" id="RU003785"/>
    </source>
</evidence>
<keyword evidence="5 10" id="KW-0819">tRNA processing</keyword>
<evidence type="ECO:0000313" key="15">
    <source>
        <dbReference type="Proteomes" id="UP000029444"/>
    </source>
</evidence>
<comment type="catalytic activity">
    <reaction evidence="9 10 11">
        <text>adenosine(37) in tRNA + dimethylallyl diphosphate = N(6)-dimethylallyladenosine(37) in tRNA + diphosphate</text>
        <dbReference type="Rhea" id="RHEA:26482"/>
        <dbReference type="Rhea" id="RHEA-COMP:10162"/>
        <dbReference type="Rhea" id="RHEA-COMP:10375"/>
        <dbReference type="ChEBI" id="CHEBI:33019"/>
        <dbReference type="ChEBI" id="CHEBI:57623"/>
        <dbReference type="ChEBI" id="CHEBI:74411"/>
        <dbReference type="ChEBI" id="CHEBI:74415"/>
        <dbReference type="EC" id="2.5.1.75"/>
    </reaction>
</comment>
<comment type="similarity">
    <text evidence="3 10 13">Belongs to the IPP transferase family.</text>
</comment>
<dbReference type="Proteomes" id="UP000029444">
    <property type="component" value="Unassembled WGS sequence"/>
</dbReference>
<evidence type="ECO:0000256" key="10">
    <source>
        <dbReference type="HAMAP-Rule" id="MF_00185"/>
    </source>
</evidence>
<dbReference type="AlphaFoldDB" id="A0A095SI90"/>
<evidence type="ECO:0000256" key="2">
    <source>
        <dbReference type="ARBA" id="ARBA00003213"/>
    </source>
</evidence>
<keyword evidence="7 10" id="KW-0067">ATP-binding</keyword>
<evidence type="ECO:0000256" key="3">
    <source>
        <dbReference type="ARBA" id="ARBA00005842"/>
    </source>
</evidence>
<dbReference type="eggNOG" id="COG0324">
    <property type="taxonomic scope" value="Bacteria"/>
</dbReference>
<keyword evidence="4 10" id="KW-0808">Transferase</keyword>
<evidence type="ECO:0000256" key="6">
    <source>
        <dbReference type="ARBA" id="ARBA00022741"/>
    </source>
</evidence>
<proteinExistence type="inferred from homology"/>
<dbReference type="Pfam" id="PF01715">
    <property type="entry name" value="IPPT"/>
    <property type="match status" value="1"/>
</dbReference>
<evidence type="ECO:0000256" key="4">
    <source>
        <dbReference type="ARBA" id="ARBA00022679"/>
    </source>
</evidence>
<comment type="cofactor">
    <cofactor evidence="1 10">
        <name>Mg(2+)</name>
        <dbReference type="ChEBI" id="CHEBI:18420"/>
    </cofactor>
</comment>
<dbReference type="PANTHER" id="PTHR11088:SF60">
    <property type="entry name" value="TRNA DIMETHYLALLYLTRANSFERASE"/>
    <property type="match status" value="1"/>
</dbReference>
<dbReference type="EMBL" id="ARXV01000009">
    <property type="protein sequence ID" value="KGD64292.1"/>
    <property type="molecule type" value="Genomic_DNA"/>
</dbReference>
<reference evidence="14 15" key="1">
    <citation type="submission" date="2012-09" db="EMBL/GenBank/DDBJ databases">
        <title>Genome Sequence of alkane-degrading Bacterium Alcanivorax sp. 19-m-6.</title>
        <authorList>
            <person name="Lai Q."/>
            <person name="Shao Z."/>
        </authorList>
    </citation>
    <scope>NUCLEOTIDE SEQUENCE [LARGE SCALE GENOMIC DNA]</scope>
    <source>
        <strain evidence="14 15">19-m-6</strain>
    </source>
</reference>
<comment type="caution">
    <text evidence="10">Lacks conserved residue(s) required for the propagation of feature annotation.</text>
</comment>
<dbReference type="PATRIC" id="fig|1177154.3.peg.2379"/>